<dbReference type="Pfam" id="PF01435">
    <property type="entry name" value="Peptidase_M48"/>
    <property type="match status" value="1"/>
</dbReference>
<evidence type="ECO:0000313" key="10">
    <source>
        <dbReference type="Proteomes" id="UP000537260"/>
    </source>
</evidence>
<evidence type="ECO:0000256" key="6">
    <source>
        <dbReference type="RuleBase" id="RU003983"/>
    </source>
</evidence>
<keyword evidence="2" id="KW-0479">Metal-binding</keyword>
<feature type="transmembrane region" description="Helical" evidence="7">
    <location>
        <begin position="90"/>
        <end position="114"/>
    </location>
</feature>
<dbReference type="PANTHER" id="PTHR34978">
    <property type="entry name" value="POSSIBLE SENSOR-TRANSDUCER PROTEIN BLAR"/>
    <property type="match status" value="1"/>
</dbReference>
<keyword evidence="1 6" id="KW-0645">Protease</keyword>
<comment type="cofactor">
    <cofactor evidence="6">
        <name>Zn(2+)</name>
        <dbReference type="ChEBI" id="CHEBI:29105"/>
    </cofactor>
    <text evidence="6">Binds 1 zinc ion per subunit.</text>
</comment>
<organism evidence="9 10">
    <name type="scientific">Glaciibacter psychrotolerans</name>
    <dbReference type="NCBI Taxonomy" id="670054"/>
    <lineage>
        <taxon>Bacteria</taxon>
        <taxon>Bacillati</taxon>
        <taxon>Actinomycetota</taxon>
        <taxon>Actinomycetes</taxon>
        <taxon>Micrococcales</taxon>
        <taxon>Microbacteriaceae</taxon>
        <taxon>Glaciibacter</taxon>
    </lineage>
</organism>
<dbReference type="PANTHER" id="PTHR34978:SF3">
    <property type="entry name" value="SLR0241 PROTEIN"/>
    <property type="match status" value="1"/>
</dbReference>
<proteinExistence type="inferred from homology"/>
<gene>
    <name evidence="9" type="ORF">HNR05_000632</name>
</gene>
<feature type="domain" description="Peptidase M48" evidence="8">
    <location>
        <begin position="142"/>
        <end position="205"/>
    </location>
</feature>
<feature type="transmembrane region" description="Helical" evidence="7">
    <location>
        <begin position="294"/>
        <end position="317"/>
    </location>
</feature>
<dbReference type="Gene3D" id="3.30.2010.10">
    <property type="entry name" value="Metalloproteases ('zincins'), catalytic domain"/>
    <property type="match status" value="1"/>
</dbReference>
<evidence type="ECO:0000256" key="5">
    <source>
        <dbReference type="ARBA" id="ARBA00023049"/>
    </source>
</evidence>
<evidence type="ECO:0000256" key="3">
    <source>
        <dbReference type="ARBA" id="ARBA00022801"/>
    </source>
</evidence>
<accession>A0A7Z0ECC3</accession>
<evidence type="ECO:0000256" key="2">
    <source>
        <dbReference type="ARBA" id="ARBA00022723"/>
    </source>
</evidence>
<keyword evidence="7" id="KW-0812">Transmembrane</keyword>
<keyword evidence="4 6" id="KW-0862">Zinc</keyword>
<dbReference type="AlphaFoldDB" id="A0A7Z0ECC3"/>
<evidence type="ECO:0000256" key="4">
    <source>
        <dbReference type="ARBA" id="ARBA00022833"/>
    </source>
</evidence>
<evidence type="ECO:0000256" key="1">
    <source>
        <dbReference type="ARBA" id="ARBA00022670"/>
    </source>
</evidence>
<dbReference type="GO" id="GO:0046872">
    <property type="term" value="F:metal ion binding"/>
    <property type="evidence" value="ECO:0007669"/>
    <property type="project" value="UniProtKB-KW"/>
</dbReference>
<reference evidence="9 10" key="1">
    <citation type="submission" date="2020-07" db="EMBL/GenBank/DDBJ databases">
        <title>Sequencing the genomes of 1000 actinobacteria strains.</title>
        <authorList>
            <person name="Klenk H.-P."/>
        </authorList>
    </citation>
    <scope>NUCLEOTIDE SEQUENCE [LARGE SCALE GENOMIC DNA]</scope>
    <source>
        <strain evidence="9 10">LI1</strain>
    </source>
</reference>
<comment type="similarity">
    <text evidence="6">Belongs to the peptidase M48 family.</text>
</comment>
<dbReference type="CDD" id="cd07326">
    <property type="entry name" value="M56_BlaR1_MecR1_like"/>
    <property type="match status" value="1"/>
</dbReference>
<evidence type="ECO:0000259" key="8">
    <source>
        <dbReference type="Pfam" id="PF01435"/>
    </source>
</evidence>
<sequence length="318" mass="33707">MLLAAWILALLAVALAAPVPILLSRASWPSRSPALALVLWQAIALAGGLSMIGAMLTWGLIPFGQTLTSALTALSTSILQETLPPGVNFIHVFALCGAFFLGAHLLLNLVLTFVRAERQRRRHHNLVDLLSEPLHGRPGTRVLDHAAPVAYCLPGAMRSITVLSGGLLTLLEPDELRAVIAHEKAHLSQQHHMVLLAFKSWNSALPWFPIANRAEKAVALLVEMLADDQARRAVNDRTLARAIALVGTAGESGGIAASNNANGTTTDTADAEHPFDLVMPRVNRLLAPPAPLPLAARVSVVLVSLSLLAVPTALLLAA</sequence>
<dbReference type="RefSeq" id="WP_179577694.1">
    <property type="nucleotide sequence ID" value="NZ_JACCFM010000001.1"/>
</dbReference>
<dbReference type="GO" id="GO:0004222">
    <property type="term" value="F:metalloendopeptidase activity"/>
    <property type="evidence" value="ECO:0007669"/>
    <property type="project" value="InterPro"/>
</dbReference>
<dbReference type="GO" id="GO:0006508">
    <property type="term" value="P:proteolysis"/>
    <property type="evidence" value="ECO:0007669"/>
    <property type="project" value="UniProtKB-KW"/>
</dbReference>
<keyword evidence="3 6" id="KW-0378">Hydrolase</keyword>
<evidence type="ECO:0000256" key="7">
    <source>
        <dbReference type="SAM" id="Phobius"/>
    </source>
</evidence>
<keyword evidence="5 6" id="KW-0482">Metalloprotease</keyword>
<feature type="transmembrane region" description="Helical" evidence="7">
    <location>
        <begin position="32"/>
        <end position="52"/>
    </location>
</feature>
<dbReference type="Proteomes" id="UP000537260">
    <property type="component" value="Unassembled WGS sequence"/>
</dbReference>
<dbReference type="EMBL" id="JACCFM010000001">
    <property type="protein sequence ID" value="NYJ18841.1"/>
    <property type="molecule type" value="Genomic_DNA"/>
</dbReference>
<comment type="caution">
    <text evidence="9">The sequence shown here is derived from an EMBL/GenBank/DDBJ whole genome shotgun (WGS) entry which is preliminary data.</text>
</comment>
<name>A0A7Z0ECC3_9MICO</name>
<keyword evidence="7" id="KW-1133">Transmembrane helix</keyword>
<evidence type="ECO:0000313" key="9">
    <source>
        <dbReference type="EMBL" id="NYJ18841.1"/>
    </source>
</evidence>
<protein>
    <submittedName>
        <fullName evidence="9">Zn-dependent protease with chaperone function</fullName>
    </submittedName>
</protein>
<dbReference type="InterPro" id="IPR052173">
    <property type="entry name" value="Beta-lactam_resp_regulator"/>
</dbReference>
<dbReference type="InterPro" id="IPR001915">
    <property type="entry name" value="Peptidase_M48"/>
</dbReference>
<keyword evidence="10" id="KW-1185">Reference proteome</keyword>
<keyword evidence="7" id="KW-0472">Membrane</keyword>